<feature type="transmembrane region" description="Helical" evidence="1">
    <location>
        <begin position="6"/>
        <end position="26"/>
    </location>
</feature>
<dbReference type="InterPro" id="IPR004714">
    <property type="entry name" value="Cyt_oxidase_maturation_cbb3"/>
</dbReference>
<comment type="caution">
    <text evidence="2">The sequence shown here is derived from an EMBL/GenBank/DDBJ whole genome shotgun (WGS) entry which is preliminary data.</text>
</comment>
<reference evidence="2" key="1">
    <citation type="journal article" date="2020" name="mSystems">
        <title>Genome- and Community-Level Interaction Insights into Carbon Utilization and Element Cycling Functions of Hydrothermarchaeota in Hydrothermal Sediment.</title>
        <authorList>
            <person name="Zhou Z."/>
            <person name="Liu Y."/>
            <person name="Xu W."/>
            <person name="Pan J."/>
            <person name="Luo Z.H."/>
            <person name="Li M."/>
        </authorList>
    </citation>
    <scope>NUCLEOTIDE SEQUENCE [LARGE SCALE GENOMIC DNA]</scope>
    <source>
        <strain evidence="2">HyVt-489</strain>
    </source>
</reference>
<proteinExistence type="predicted"/>
<dbReference type="PANTHER" id="PTHR41532">
    <property type="entry name" value="FIXS PROTEIN"/>
    <property type="match status" value="1"/>
</dbReference>
<dbReference type="AlphaFoldDB" id="A0A7C3GA73"/>
<dbReference type="EMBL" id="DRMN01000083">
    <property type="protein sequence ID" value="HFB54514.1"/>
    <property type="molecule type" value="Genomic_DNA"/>
</dbReference>
<organism evidence="2">
    <name type="scientific">Hellea balneolensis</name>
    <dbReference type="NCBI Taxonomy" id="287478"/>
    <lineage>
        <taxon>Bacteria</taxon>
        <taxon>Pseudomonadati</taxon>
        <taxon>Pseudomonadota</taxon>
        <taxon>Alphaproteobacteria</taxon>
        <taxon>Maricaulales</taxon>
        <taxon>Robiginitomaculaceae</taxon>
        <taxon>Hellea</taxon>
    </lineage>
</organism>
<dbReference type="Pfam" id="PF03597">
    <property type="entry name" value="FixS"/>
    <property type="match status" value="1"/>
</dbReference>
<dbReference type="PANTHER" id="PTHR41532:SF1">
    <property type="entry name" value="FIXS PROTEIN"/>
    <property type="match status" value="1"/>
</dbReference>
<keyword evidence="1" id="KW-0812">Transmembrane</keyword>
<dbReference type="Proteomes" id="UP000886042">
    <property type="component" value="Unassembled WGS sequence"/>
</dbReference>
<evidence type="ECO:0000313" key="2">
    <source>
        <dbReference type="EMBL" id="HFB54514.1"/>
    </source>
</evidence>
<accession>A0A7C3GA73</accession>
<dbReference type="NCBIfam" id="TIGR00847">
    <property type="entry name" value="ccoS"/>
    <property type="match status" value="1"/>
</dbReference>
<evidence type="ECO:0000256" key="1">
    <source>
        <dbReference type="SAM" id="Phobius"/>
    </source>
</evidence>
<name>A0A7C3GA73_9PROT</name>
<keyword evidence="1" id="KW-0472">Membrane</keyword>
<keyword evidence="1" id="KW-1133">Transmembrane helix</keyword>
<protein>
    <submittedName>
        <fullName evidence="2">Cbb3-type cytochrome oxidase assembly protein CcoS</fullName>
    </submittedName>
</protein>
<gene>
    <name evidence="2" type="primary">ccoS</name>
    <name evidence="2" type="ORF">ENJ46_01200</name>
</gene>
<sequence>MTSLLWLIPIAISLGAVGLTAFFWTVKSGQYEDTKGDASRILHSEDKPLR</sequence>